<dbReference type="InParanoid" id="A0A482WMJ1"/>
<dbReference type="GO" id="GO:0006508">
    <property type="term" value="P:proteolysis"/>
    <property type="evidence" value="ECO:0007669"/>
    <property type="project" value="InterPro"/>
</dbReference>
<feature type="non-terminal residue" evidence="2">
    <location>
        <position position="1"/>
    </location>
</feature>
<dbReference type="STRING" id="195883.A0A482WMJ1"/>
<dbReference type="OrthoDB" id="8033859at2759"/>
<dbReference type="GO" id="GO:0004252">
    <property type="term" value="F:serine-type endopeptidase activity"/>
    <property type="evidence" value="ECO:0007669"/>
    <property type="project" value="InterPro"/>
</dbReference>
<dbReference type="Gene3D" id="2.40.10.10">
    <property type="entry name" value="Trypsin-like serine proteases"/>
    <property type="match status" value="1"/>
</dbReference>
<protein>
    <recommendedName>
        <fullName evidence="1">Peptidase S1 domain-containing protein</fullName>
    </recommendedName>
</protein>
<sequence>NTTVVAGEFDLSRDPDCDTNDVCPPLAKQFKVEKFIPHPEYANDVLGIGNDIALVKIEGEFEYDGYIAPLCLEYGPLLNEDYAGDEAEFAGWGTFKI</sequence>
<reference evidence="2 3" key="1">
    <citation type="journal article" date="2017" name="Gigascience">
        <title>Genome sequence of the small brown planthopper, Laodelphax striatellus.</title>
        <authorList>
            <person name="Zhu J."/>
            <person name="Jiang F."/>
            <person name="Wang X."/>
            <person name="Yang P."/>
            <person name="Bao Y."/>
            <person name="Zhao W."/>
            <person name="Wang W."/>
            <person name="Lu H."/>
            <person name="Wang Q."/>
            <person name="Cui N."/>
            <person name="Li J."/>
            <person name="Chen X."/>
            <person name="Luo L."/>
            <person name="Yu J."/>
            <person name="Kang L."/>
            <person name="Cui F."/>
        </authorList>
    </citation>
    <scope>NUCLEOTIDE SEQUENCE [LARGE SCALE GENOMIC DNA]</scope>
    <source>
        <strain evidence="2">Lst14</strain>
    </source>
</reference>
<accession>A0A482WMJ1</accession>
<dbReference type="Proteomes" id="UP000291343">
    <property type="component" value="Unassembled WGS sequence"/>
</dbReference>
<comment type="caution">
    <text evidence="2">The sequence shown here is derived from an EMBL/GenBank/DDBJ whole genome shotgun (WGS) entry which is preliminary data.</text>
</comment>
<dbReference type="SUPFAM" id="SSF50494">
    <property type="entry name" value="Trypsin-like serine proteases"/>
    <property type="match status" value="1"/>
</dbReference>
<gene>
    <name evidence="2" type="ORF">LSTR_LSTR015906</name>
</gene>
<dbReference type="AlphaFoldDB" id="A0A482WMJ1"/>
<dbReference type="Pfam" id="PF00089">
    <property type="entry name" value="Trypsin"/>
    <property type="match status" value="1"/>
</dbReference>
<dbReference type="InterPro" id="IPR043504">
    <property type="entry name" value="Peptidase_S1_PA_chymotrypsin"/>
</dbReference>
<keyword evidence="3" id="KW-1185">Reference proteome</keyword>
<feature type="non-terminal residue" evidence="2">
    <location>
        <position position="97"/>
    </location>
</feature>
<evidence type="ECO:0000313" key="3">
    <source>
        <dbReference type="Proteomes" id="UP000291343"/>
    </source>
</evidence>
<dbReference type="InterPro" id="IPR009003">
    <property type="entry name" value="Peptidase_S1_PA"/>
</dbReference>
<organism evidence="2 3">
    <name type="scientific">Laodelphax striatellus</name>
    <name type="common">Small brown planthopper</name>
    <name type="synonym">Delphax striatella</name>
    <dbReference type="NCBI Taxonomy" id="195883"/>
    <lineage>
        <taxon>Eukaryota</taxon>
        <taxon>Metazoa</taxon>
        <taxon>Ecdysozoa</taxon>
        <taxon>Arthropoda</taxon>
        <taxon>Hexapoda</taxon>
        <taxon>Insecta</taxon>
        <taxon>Pterygota</taxon>
        <taxon>Neoptera</taxon>
        <taxon>Paraneoptera</taxon>
        <taxon>Hemiptera</taxon>
        <taxon>Auchenorrhyncha</taxon>
        <taxon>Fulgoroidea</taxon>
        <taxon>Delphacidae</taxon>
        <taxon>Criomorphinae</taxon>
        <taxon>Laodelphax</taxon>
    </lineage>
</organism>
<proteinExistence type="predicted"/>
<dbReference type="InterPro" id="IPR001254">
    <property type="entry name" value="Trypsin_dom"/>
</dbReference>
<evidence type="ECO:0000313" key="2">
    <source>
        <dbReference type="EMBL" id="RZF34401.1"/>
    </source>
</evidence>
<name>A0A482WMJ1_LAOST</name>
<feature type="domain" description="Peptidase S1" evidence="1">
    <location>
        <begin position="28"/>
        <end position="94"/>
    </location>
</feature>
<dbReference type="EMBL" id="QKKF02031694">
    <property type="protein sequence ID" value="RZF34401.1"/>
    <property type="molecule type" value="Genomic_DNA"/>
</dbReference>
<evidence type="ECO:0000259" key="1">
    <source>
        <dbReference type="Pfam" id="PF00089"/>
    </source>
</evidence>